<dbReference type="Proteomes" id="UP000184139">
    <property type="component" value="Unassembled WGS sequence"/>
</dbReference>
<proteinExistence type="predicted"/>
<keyword evidence="2" id="KW-1185">Reference proteome</keyword>
<evidence type="ECO:0000313" key="1">
    <source>
        <dbReference type="EMBL" id="SHH74187.1"/>
    </source>
</evidence>
<dbReference type="AlphaFoldDB" id="A0A1M5VG17"/>
<dbReference type="RefSeq" id="WP_073375089.1">
    <property type="nucleotide sequence ID" value="NZ_FQXS01000008.1"/>
</dbReference>
<dbReference type="EMBL" id="FQXS01000008">
    <property type="protein sequence ID" value="SHH74187.1"/>
    <property type="molecule type" value="Genomic_DNA"/>
</dbReference>
<protein>
    <submittedName>
        <fullName evidence="1">Uncharacterized protein</fullName>
    </submittedName>
</protein>
<name>A0A1M5VG17_9BACT</name>
<accession>A0A1M5VG17</accession>
<sequence>MAKRVTVSIPDLLHEKMEQWRESFNLSKMFQEAVADAIQKKEDFQRRLREDREMGEIIDRLKKEKARSERNCFDRGRDDGFNWARSAEYDDLLYGLSWKGQDNVLRDQVLGPYFFERAVKNGLVDEQDGTPNEAYLRVYVDGWKKGLAEFWDAVKDKL</sequence>
<organism evidence="1 2">
    <name type="scientific">Desulfofustis glycolicus DSM 9705</name>
    <dbReference type="NCBI Taxonomy" id="1121409"/>
    <lineage>
        <taxon>Bacteria</taxon>
        <taxon>Pseudomonadati</taxon>
        <taxon>Thermodesulfobacteriota</taxon>
        <taxon>Desulfobulbia</taxon>
        <taxon>Desulfobulbales</taxon>
        <taxon>Desulfocapsaceae</taxon>
        <taxon>Desulfofustis</taxon>
    </lineage>
</organism>
<dbReference type="STRING" id="1121409.SAMN02745124_01667"/>
<reference evidence="1 2" key="1">
    <citation type="submission" date="2016-11" db="EMBL/GenBank/DDBJ databases">
        <authorList>
            <person name="Jaros S."/>
            <person name="Januszkiewicz K."/>
            <person name="Wedrychowicz H."/>
        </authorList>
    </citation>
    <scope>NUCLEOTIDE SEQUENCE [LARGE SCALE GENOMIC DNA]</scope>
    <source>
        <strain evidence="1 2">DSM 9705</strain>
    </source>
</reference>
<evidence type="ECO:0000313" key="2">
    <source>
        <dbReference type="Proteomes" id="UP000184139"/>
    </source>
</evidence>
<dbReference type="OrthoDB" id="5417410at2"/>
<gene>
    <name evidence="1" type="ORF">SAMN02745124_01667</name>
</gene>